<keyword evidence="7" id="KW-1185">Reference proteome</keyword>
<keyword evidence="3" id="KW-0862">Zinc</keyword>
<dbReference type="InterPro" id="IPR011057">
    <property type="entry name" value="Mss4-like_sf"/>
</dbReference>
<dbReference type="PANTHER" id="PTHR33337">
    <property type="entry name" value="GFA DOMAIN-CONTAINING PROTEIN"/>
    <property type="match status" value="1"/>
</dbReference>
<evidence type="ECO:0000259" key="5">
    <source>
        <dbReference type="PROSITE" id="PS51891"/>
    </source>
</evidence>
<proteinExistence type="inferred from homology"/>
<dbReference type="PANTHER" id="PTHR33337:SF33">
    <property type="entry name" value="CENP-V_GFA DOMAIN-CONTAINING PROTEIN"/>
    <property type="match status" value="1"/>
</dbReference>
<comment type="caution">
    <text evidence="6">The sequence shown here is derived from an EMBL/GenBank/DDBJ whole genome shotgun (WGS) entry which is preliminary data.</text>
</comment>
<keyword evidence="4" id="KW-0456">Lyase</keyword>
<dbReference type="Pfam" id="PF04828">
    <property type="entry name" value="GFA"/>
    <property type="match status" value="1"/>
</dbReference>
<accession>A0ABU9BKN2</accession>
<gene>
    <name evidence="6" type="ORF">AACH06_06730</name>
</gene>
<sequence>MSAPDPASAAQPGGTAAAWPGHCLCGHVRYELTAPPLTCYACHCTDCQRRTGGAMRLVMWVHRSAVQVTLGTPVLLEFDGAGGRPRRSRACARCDTRLWAEPPNQPELAMLFPGTLENPRAFEPVAHLWLRSALPWTLIPPGAVRYDTQPEDPHELIRLWRAARAADRLP</sequence>
<feature type="domain" description="CENP-V/GFA" evidence="5">
    <location>
        <begin position="19"/>
        <end position="147"/>
    </location>
</feature>
<dbReference type="SUPFAM" id="SSF51316">
    <property type="entry name" value="Mss4-like"/>
    <property type="match status" value="1"/>
</dbReference>
<dbReference type="Gene3D" id="3.90.1590.10">
    <property type="entry name" value="glutathione-dependent formaldehyde- activating enzyme (gfa)"/>
    <property type="match status" value="1"/>
</dbReference>
<dbReference type="PROSITE" id="PS51891">
    <property type="entry name" value="CENP_V_GFA"/>
    <property type="match status" value="1"/>
</dbReference>
<evidence type="ECO:0000313" key="7">
    <source>
        <dbReference type="Proteomes" id="UP001371218"/>
    </source>
</evidence>
<evidence type="ECO:0000256" key="2">
    <source>
        <dbReference type="ARBA" id="ARBA00022723"/>
    </source>
</evidence>
<evidence type="ECO:0000256" key="3">
    <source>
        <dbReference type="ARBA" id="ARBA00022833"/>
    </source>
</evidence>
<organism evidence="6 7">
    <name type="scientific">Ideonella lacteola</name>
    <dbReference type="NCBI Taxonomy" id="2984193"/>
    <lineage>
        <taxon>Bacteria</taxon>
        <taxon>Pseudomonadati</taxon>
        <taxon>Pseudomonadota</taxon>
        <taxon>Betaproteobacteria</taxon>
        <taxon>Burkholderiales</taxon>
        <taxon>Sphaerotilaceae</taxon>
        <taxon>Ideonella</taxon>
    </lineage>
</organism>
<evidence type="ECO:0000256" key="4">
    <source>
        <dbReference type="ARBA" id="ARBA00023239"/>
    </source>
</evidence>
<dbReference type="EMBL" id="JBBUTG010000003">
    <property type="protein sequence ID" value="MEK8030517.1"/>
    <property type="molecule type" value="Genomic_DNA"/>
</dbReference>
<dbReference type="Proteomes" id="UP001371218">
    <property type="component" value="Unassembled WGS sequence"/>
</dbReference>
<dbReference type="RefSeq" id="WP_341424882.1">
    <property type="nucleotide sequence ID" value="NZ_JBBUTG010000003.1"/>
</dbReference>
<comment type="similarity">
    <text evidence="1">Belongs to the Gfa family.</text>
</comment>
<evidence type="ECO:0000256" key="1">
    <source>
        <dbReference type="ARBA" id="ARBA00005495"/>
    </source>
</evidence>
<name>A0ABU9BKN2_9BURK</name>
<keyword evidence="2" id="KW-0479">Metal-binding</keyword>
<protein>
    <submittedName>
        <fullName evidence="6">GFA family protein</fullName>
    </submittedName>
</protein>
<reference evidence="6 7" key="1">
    <citation type="submission" date="2024-04" db="EMBL/GenBank/DDBJ databases">
        <title>Novel species of the genus Ideonella isolated from streams.</title>
        <authorList>
            <person name="Lu H."/>
        </authorList>
    </citation>
    <scope>NUCLEOTIDE SEQUENCE [LARGE SCALE GENOMIC DNA]</scope>
    <source>
        <strain evidence="6 7">DXS29W</strain>
    </source>
</reference>
<evidence type="ECO:0000313" key="6">
    <source>
        <dbReference type="EMBL" id="MEK8030517.1"/>
    </source>
</evidence>
<dbReference type="InterPro" id="IPR006913">
    <property type="entry name" value="CENP-V/GFA"/>
</dbReference>